<dbReference type="Gramene" id="ERM98814">
    <property type="protein sequence ID" value="ERM98814"/>
    <property type="gene ID" value="AMTR_s00093p00107560"/>
</dbReference>
<proteinExistence type="predicted"/>
<dbReference type="EMBL" id="KI395256">
    <property type="protein sequence ID" value="ERM98814.1"/>
    <property type="molecule type" value="Genomic_DNA"/>
</dbReference>
<gene>
    <name evidence="2" type="ORF">AMTR_s00093p00107560</name>
</gene>
<dbReference type="HOGENOM" id="CLU_2174398_0_0_1"/>
<dbReference type="AlphaFoldDB" id="W1NVW2"/>
<keyword evidence="3" id="KW-1185">Reference proteome</keyword>
<protein>
    <submittedName>
        <fullName evidence="2">Uncharacterized protein</fullName>
    </submittedName>
</protein>
<organism evidence="2 3">
    <name type="scientific">Amborella trichopoda</name>
    <dbReference type="NCBI Taxonomy" id="13333"/>
    <lineage>
        <taxon>Eukaryota</taxon>
        <taxon>Viridiplantae</taxon>
        <taxon>Streptophyta</taxon>
        <taxon>Embryophyta</taxon>
        <taxon>Tracheophyta</taxon>
        <taxon>Spermatophyta</taxon>
        <taxon>Magnoliopsida</taxon>
        <taxon>Amborellales</taxon>
        <taxon>Amborellaceae</taxon>
        <taxon>Amborella</taxon>
    </lineage>
</organism>
<dbReference type="PANTHER" id="PTHR36340:SF1">
    <property type="entry name" value="NAD(P)H DEHYDROGENASE SUBUNIT CRR3, CHLOROPLASTIC-RELATED"/>
    <property type="match status" value="1"/>
</dbReference>
<evidence type="ECO:0000313" key="2">
    <source>
        <dbReference type="EMBL" id="ERM98814.1"/>
    </source>
</evidence>
<reference evidence="3" key="1">
    <citation type="journal article" date="2013" name="Science">
        <title>The Amborella genome and the evolution of flowering plants.</title>
        <authorList>
            <consortium name="Amborella Genome Project"/>
        </authorList>
    </citation>
    <scope>NUCLEOTIDE SEQUENCE [LARGE SCALE GENOMIC DNA]</scope>
</reference>
<dbReference type="GO" id="GO:0009535">
    <property type="term" value="C:chloroplast thylakoid membrane"/>
    <property type="evidence" value="ECO:0007669"/>
    <property type="project" value="InterPro"/>
</dbReference>
<sequence>MEAYLPLSSSVCITSRLYSSPSSKLVFCTHARRQARSPSVADVERAIGAGSFHDNKHNPRRGVATTTPAKLIEMVREPGVGREEGSTPRKLHEAGEWMLRDTEDSSRSGI</sequence>
<dbReference type="Proteomes" id="UP000017836">
    <property type="component" value="Unassembled WGS sequence"/>
</dbReference>
<evidence type="ECO:0000256" key="1">
    <source>
        <dbReference type="SAM" id="MobiDB-lite"/>
    </source>
</evidence>
<dbReference type="GO" id="GO:0009773">
    <property type="term" value="P:photosynthetic electron transport in photosystem I"/>
    <property type="evidence" value="ECO:0007669"/>
    <property type="project" value="InterPro"/>
</dbReference>
<accession>W1NVW2</accession>
<evidence type="ECO:0000313" key="3">
    <source>
        <dbReference type="Proteomes" id="UP000017836"/>
    </source>
</evidence>
<dbReference type="InterPro" id="IPR038931">
    <property type="entry name" value="CRR3"/>
</dbReference>
<name>W1NVW2_AMBTC</name>
<dbReference type="PANTHER" id="PTHR36340">
    <property type="entry name" value="NAD(P)H DEHYDROGENASE SUBUNIT CRR3, CHLOROPLASTIC-RELATED"/>
    <property type="match status" value="1"/>
</dbReference>
<dbReference type="GO" id="GO:0010598">
    <property type="term" value="C:NAD(P)H dehydrogenase complex (plastoquinone)"/>
    <property type="evidence" value="ECO:0007669"/>
    <property type="project" value="InterPro"/>
</dbReference>
<feature type="region of interest" description="Disordered" evidence="1">
    <location>
        <begin position="78"/>
        <end position="110"/>
    </location>
</feature>